<evidence type="ECO:0000313" key="1">
    <source>
        <dbReference type="EMBL" id="KAI5684169.1"/>
    </source>
</evidence>
<sequence length="435" mass="49635">MSLTLKHISPSLLSSGEHCYPHRCYAHFSNVFPLHLQLRRRNSVRKTHFLQIQALPTMTMDTNDHKNRSEEEDEDEGSFINLTTRTKMDSLLDEEGDAEEESTLLSLSEKPDRNMALLDDYEMEELDFVNDDPSHRSGYIAVLGKPNVGKSTLSNQMIGQKLSIVTDKPQTTRHQILGICSGQDYQMILYDTPGVIEKKMHKLDSMMMNNVRRAAVNADCVLVVVDACKAPQQIDEVLEEGVGDLKDKIPVLLVLNKRDLIKPGEIAKKLEWYEKFTDADEVIPVSAKYGHGVDDVKDWILSKLPFGPAYYPKDIASEHPERFFVAEIVREKIFLQYRNEVPYACQVNVVSYKTRPNAKDFIQVEVVVEKNSQKIILIGKEGKALKLLATAARLDIEDFLQKKVYLEVEVKVKENWRQNEGLLKYYGYGGQIRAV</sequence>
<comment type="caution">
    <text evidence="1">The sequence shown here is derived from an EMBL/GenBank/DDBJ whole genome shotgun (WGS) entry which is preliminary data.</text>
</comment>
<accession>A0ACC0CGT1</accession>
<dbReference type="Proteomes" id="UP001060085">
    <property type="component" value="Linkage Group LG01"/>
</dbReference>
<reference evidence="2" key="1">
    <citation type="journal article" date="2023" name="Nat. Plants">
        <title>Single-cell RNA sequencing provides a high-resolution roadmap for understanding the multicellular compartmentation of specialized metabolism.</title>
        <authorList>
            <person name="Sun S."/>
            <person name="Shen X."/>
            <person name="Li Y."/>
            <person name="Li Y."/>
            <person name="Wang S."/>
            <person name="Li R."/>
            <person name="Zhang H."/>
            <person name="Shen G."/>
            <person name="Guo B."/>
            <person name="Wei J."/>
            <person name="Xu J."/>
            <person name="St-Pierre B."/>
            <person name="Chen S."/>
            <person name="Sun C."/>
        </authorList>
    </citation>
    <scope>NUCLEOTIDE SEQUENCE [LARGE SCALE GENOMIC DNA]</scope>
</reference>
<protein>
    <submittedName>
        <fullName evidence="1">Uncharacterized protein</fullName>
    </submittedName>
</protein>
<keyword evidence="2" id="KW-1185">Reference proteome</keyword>
<gene>
    <name evidence="1" type="ORF">M9H77_05397</name>
</gene>
<organism evidence="1 2">
    <name type="scientific">Catharanthus roseus</name>
    <name type="common">Madagascar periwinkle</name>
    <name type="synonym">Vinca rosea</name>
    <dbReference type="NCBI Taxonomy" id="4058"/>
    <lineage>
        <taxon>Eukaryota</taxon>
        <taxon>Viridiplantae</taxon>
        <taxon>Streptophyta</taxon>
        <taxon>Embryophyta</taxon>
        <taxon>Tracheophyta</taxon>
        <taxon>Spermatophyta</taxon>
        <taxon>Magnoliopsida</taxon>
        <taxon>eudicotyledons</taxon>
        <taxon>Gunneridae</taxon>
        <taxon>Pentapetalae</taxon>
        <taxon>asterids</taxon>
        <taxon>lamiids</taxon>
        <taxon>Gentianales</taxon>
        <taxon>Apocynaceae</taxon>
        <taxon>Rauvolfioideae</taxon>
        <taxon>Vinceae</taxon>
        <taxon>Catharanthinae</taxon>
        <taxon>Catharanthus</taxon>
    </lineage>
</organism>
<dbReference type="EMBL" id="CM044701">
    <property type="protein sequence ID" value="KAI5684169.1"/>
    <property type="molecule type" value="Genomic_DNA"/>
</dbReference>
<name>A0ACC0CGT1_CATRO</name>
<evidence type="ECO:0000313" key="2">
    <source>
        <dbReference type="Proteomes" id="UP001060085"/>
    </source>
</evidence>
<proteinExistence type="predicted"/>